<evidence type="ECO:0000313" key="2">
    <source>
        <dbReference type="Proteomes" id="UP001055879"/>
    </source>
</evidence>
<gene>
    <name evidence="1" type="ORF">L6452_03197</name>
</gene>
<reference evidence="2" key="1">
    <citation type="journal article" date="2022" name="Mol. Ecol. Resour.">
        <title>The genomes of chicory, endive, great burdock and yacon provide insights into Asteraceae palaeo-polyploidization history and plant inulin production.</title>
        <authorList>
            <person name="Fan W."/>
            <person name="Wang S."/>
            <person name="Wang H."/>
            <person name="Wang A."/>
            <person name="Jiang F."/>
            <person name="Liu H."/>
            <person name="Zhao H."/>
            <person name="Xu D."/>
            <person name="Zhang Y."/>
        </authorList>
    </citation>
    <scope>NUCLEOTIDE SEQUENCE [LARGE SCALE GENOMIC DNA]</scope>
    <source>
        <strain evidence="2">cv. Niubang</strain>
    </source>
</reference>
<comment type="caution">
    <text evidence="1">The sequence shown here is derived from an EMBL/GenBank/DDBJ whole genome shotgun (WGS) entry which is preliminary data.</text>
</comment>
<accession>A0ACB9FMJ9</accession>
<sequence>MAAEDMWYVVVAVEQKPSLYHYSREYVRGRQNTTSSYTCFWFFLQKLINFEAKTGLIDIPRMIELLRICGGRGYGRCSEEGSLGLQFTRTRLSVVLAQIVGRSVGVGGNSCVDWS</sequence>
<protein>
    <submittedName>
        <fullName evidence="1">Uncharacterized protein</fullName>
    </submittedName>
</protein>
<keyword evidence="2" id="KW-1185">Reference proteome</keyword>
<evidence type="ECO:0000313" key="1">
    <source>
        <dbReference type="EMBL" id="KAI3772023.1"/>
    </source>
</evidence>
<dbReference type="Proteomes" id="UP001055879">
    <property type="component" value="Linkage Group LG01"/>
</dbReference>
<reference evidence="1 2" key="2">
    <citation type="journal article" date="2022" name="Mol. Ecol. Resour.">
        <title>The genomes of chicory, endive, great burdock and yacon provide insights into Asteraceae paleo-polyploidization history and plant inulin production.</title>
        <authorList>
            <person name="Fan W."/>
            <person name="Wang S."/>
            <person name="Wang H."/>
            <person name="Wang A."/>
            <person name="Jiang F."/>
            <person name="Liu H."/>
            <person name="Zhao H."/>
            <person name="Xu D."/>
            <person name="Zhang Y."/>
        </authorList>
    </citation>
    <scope>NUCLEOTIDE SEQUENCE [LARGE SCALE GENOMIC DNA]</scope>
    <source>
        <strain evidence="2">cv. Niubang</strain>
    </source>
</reference>
<proteinExistence type="predicted"/>
<dbReference type="EMBL" id="CM042047">
    <property type="protein sequence ID" value="KAI3772023.1"/>
    <property type="molecule type" value="Genomic_DNA"/>
</dbReference>
<name>A0ACB9FMJ9_ARCLA</name>
<organism evidence="1 2">
    <name type="scientific">Arctium lappa</name>
    <name type="common">Greater burdock</name>
    <name type="synonym">Lappa major</name>
    <dbReference type="NCBI Taxonomy" id="4217"/>
    <lineage>
        <taxon>Eukaryota</taxon>
        <taxon>Viridiplantae</taxon>
        <taxon>Streptophyta</taxon>
        <taxon>Embryophyta</taxon>
        <taxon>Tracheophyta</taxon>
        <taxon>Spermatophyta</taxon>
        <taxon>Magnoliopsida</taxon>
        <taxon>eudicotyledons</taxon>
        <taxon>Gunneridae</taxon>
        <taxon>Pentapetalae</taxon>
        <taxon>asterids</taxon>
        <taxon>campanulids</taxon>
        <taxon>Asterales</taxon>
        <taxon>Asteraceae</taxon>
        <taxon>Carduoideae</taxon>
        <taxon>Cardueae</taxon>
        <taxon>Arctiinae</taxon>
        <taxon>Arctium</taxon>
    </lineage>
</organism>